<accession>A0A5D3B2F9</accession>
<reference evidence="2 3" key="1">
    <citation type="submission" date="2017-05" db="EMBL/GenBank/DDBJ databases">
        <title>The Genome Sequence of Tsuchiyaea wingfieldii DSM 27421.</title>
        <authorList>
            <person name="Cuomo C."/>
            <person name="Passer A."/>
            <person name="Billmyre B."/>
            <person name="Heitman J."/>
        </authorList>
    </citation>
    <scope>NUCLEOTIDE SEQUENCE [LARGE SCALE GENOMIC DNA]</scope>
    <source>
        <strain evidence="2 3">DSM 27421</strain>
    </source>
</reference>
<feature type="compositionally biased region" description="Low complexity" evidence="1">
    <location>
        <begin position="30"/>
        <end position="53"/>
    </location>
</feature>
<feature type="region of interest" description="Disordered" evidence="1">
    <location>
        <begin position="757"/>
        <end position="777"/>
    </location>
</feature>
<dbReference type="GO" id="GO:0005634">
    <property type="term" value="C:nucleus"/>
    <property type="evidence" value="ECO:0007669"/>
    <property type="project" value="TreeGrafter"/>
</dbReference>
<protein>
    <recommendedName>
        <fullName evidence="4">Transcription factor domain-containing protein</fullName>
    </recommendedName>
</protein>
<dbReference type="PANTHER" id="PTHR31644">
    <property type="entry name" value="TRANSCRIPTIONAL ACTIVATOR ARO80-RELATED"/>
    <property type="match status" value="1"/>
</dbReference>
<evidence type="ECO:0008006" key="4">
    <source>
        <dbReference type="Google" id="ProtNLM"/>
    </source>
</evidence>
<feature type="compositionally biased region" description="Low complexity" evidence="1">
    <location>
        <begin position="179"/>
        <end position="193"/>
    </location>
</feature>
<evidence type="ECO:0000313" key="3">
    <source>
        <dbReference type="Proteomes" id="UP000322245"/>
    </source>
</evidence>
<name>A0A5D3B2F9_9TREE</name>
<dbReference type="Proteomes" id="UP000322245">
    <property type="component" value="Unassembled WGS sequence"/>
</dbReference>
<dbReference type="GO" id="GO:0000981">
    <property type="term" value="F:DNA-binding transcription factor activity, RNA polymerase II-specific"/>
    <property type="evidence" value="ECO:0007669"/>
    <property type="project" value="TreeGrafter"/>
</dbReference>
<comment type="caution">
    <text evidence="2">The sequence shown here is derived from an EMBL/GenBank/DDBJ whole genome shotgun (WGS) entry which is preliminary data.</text>
</comment>
<feature type="compositionally biased region" description="Polar residues" evidence="1">
    <location>
        <begin position="142"/>
        <end position="151"/>
    </location>
</feature>
<keyword evidence="3" id="KW-1185">Reference proteome</keyword>
<dbReference type="EMBL" id="NIDF01000008">
    <property type="protein sequence ID" value="TYJ57925.1"/>
    <property type="molecule type" value="Genomic_DNA"/>
</dbReference>
<dbReference type="InterPro" id="IPR052780">
    <property type="entry name" value="AAA_Catabolism_Regulators"/>
</dbReference>
<dbReference type="AlphaFoldDB" id="A0A5D3B2F9"/>
<feature type="region of interest" description="Disordered" evidence="1">
    <location>
        <begin position="138"/>
        <end position="207"/>
    </location>
</feature>
<dbReference type="CDD" id="cd12148">
    <property type="entry name" value="fungal_TF_MHR"/>
    <property type="match status" value="1"/>
</dbReference>
<organism evidence="2 3">
    <name type="scientific">Cryptococcus floricola</name>
    <dbReference type="NCBI Taxonomy" id="2591691"/>
    <lineage>
        <taxon>Eukaryota</taxon>
        <taxon>Fungi</taxon>
        <taxon>Dikarya</taxon>
        <taxon>Basidiomycota</taxon>
        <taxon>Agaricomycotina</taxon>
        <taxon>Tremellomycetes</taxon>
        <taxon>Tremellales</taxon>
        <taxon>Cryptococcaceae</taxon>
        <taxon>Cryptococcus</taxon>
    </lineage>
</organism>
<feature type="region of interest" description="Disordered" evidence="1">
    <location>
        <begin position="1"/>
        <end position="110"/>
    </location>
</feature>
<feature type="compositionally biased region" description="Polar residues" evidence="1">
    <location>
        <begin position="168"/>
        <end position="178"/>
    </location>
</feature>
<dbReference type="PANTHER" id="PTHR31644:SF1">
    <property type="entry name" value="ZN(II)2CYS6 TRANSCRIPTION FACTOR (EUROFUNG)"/>
    <property type="match status" value="1"/>
</dbReference>
<evidence type="ECO:0000256" key="1">
    <source>
        <dbReference type="SAM" id="MobiDB-lite"/>
    </source>
</evidence>
<feature type="compositionally biased region" description="Basic and acidic residues" evidence="1">
    <location>
        <begin position="91"/>
        <end position="101"/>
    </location>
</feature>
<gene>
    <name evidence="2" type="ORF">B9479_001280</name>
</gene>
<proteinExistence type="predicted"/>
<sequence>MTTLSTSLPTPDRSISHPRSRLSPGRDLNAYPSAAEPSLPPASASNPAAAGPSTLQDTLPSRDDKAPKRGYRACASPFPSACHHKRRRRKSDALEDSMLREESEDPVNEFDPNLQSVAQQSQPGQYQPQAAYQQYAPANASNDTSNGNQHPNELYPPAAFSYPGLHPTPQNNIDTTPGSIISNATTSASSAISPNGTRTKRRRIEPENRTIVNASLSNEMDALEILASAATDGNENRGQGSNGVKKVSWGVEQKEKTPVRELSAFPLIKAGIIDEAGLHEMVQLFFQHYHPTLPIFQTARIPRTRAQLDALAANETFLLTCIIAVTSRHPPSPTYAHVHDQTWSILRDALSDYSFAGLQASVGFVEGVLLLAEYLPKEGGRPAGEVSMEMFGAGGRGQEAGGIHGSDNRRSWALIGVAIRAAYLLGLDQIALEIDESRRTPDVERARSLAFWSRGPSLCFVGYSHVSQTGQAAARLNFPYQLSQSPGSSTDDQQHDDSASLMQSMVELTQVMTNAHDILYPSRLRTETLVRQGEYFLFLDSFKRALDSYKIVWQPKKWSNPVLEELSWMTFHFVRQVSLYISSFGYSAHIKRAQWRAEEDAAAGRERQPVQLFPRGTAASPDALYIYDSISAANEVLHIALRLGQMDALRYLPSRYLINISYAAVFALKSNYTETGEGKENTFKTRTRELVDEVCHELGSSCSDKDHLAVRYGHMLRMLSKKLEQVHEAVSTAPSRMPSPEPPAIARQAQINNVNAIPQEQGGPWPEPQPQTSTSDIPAALTPASFQLPPFPDMSFLHPGANVYNPENPQQQGSMFDYGDMGQFDIDLKGFWDEFNLGEGFPFNYRKQTHPNWKLAPTSKTVLVLIHIRANGTELVKRWVTYWEYQRTFAPSFSCRIVTIRLIHVHVTGPNQAQWEQQ</sequence>
<evidence type="ECO:0000313" key="2">
    <source>
        <dbReference type="EMBL" id="TYJ57925.1"/>
    </source>
</evidence>